<dbReference type="AlphaFoldDB" id="A0A830DY67"/>
<reference evidence="1" key="1">
    <citation type="journal article" date="2014" name="Int. J. Syst. Evol. Microbiol.">
        <title>Complete genome sequence of Corynebacterium casei LMG S-19264T (=DSM 44701T), isolated from a smear-ripened cheese.</title>
        <authorList>
            <consortium name="US DOE Joint Genome Institute (JGI-PGF)"/>
            <person name="Walter F."/>
            <person name="Albersmeier A."/>
            <person name="Kalinowski J."/>
            <person name="Ruckert C."/>
        </authorList>
    </citation>
    <scope>NUCLEOTIDE SEQUENCE</scope>
    <source>
        <strain evidence="1">CCM 7217</strain>
    </source>
</reference>
<protein>
    <submittedName>
        <fullName evidence="1">Uncharacterized protein</fullName>
    </submittedName>
</protein>
<organism evidence="1 2">
    <name type="scientific">Haloferax sulfurifontis</name>
    <dbReference type="NCBI Taxonomy" id="255616"/>
    <lineage>
        <taxon>Archaea</taxon>
        <taxon>Methanobacteriati</taxon>
        <taxon>Methanobacteriota</taxon>
        <taxon>Stenosarchaea group</taxon>
        <taxon>Halobacteria</taxon>
        <taxon>Halobacteriales</taxon>
        <taxon>Haloferacaceae</taxon>
        <taxon>Haloferax</taxon>
    </lineage>
</organism>
<evidence type="ECO:0000313" key="2">
    <source>
        <dbReference type="Proteomes" id="UP000646833"/>
    </source>
</evidence>
<dbReference type="EMBL" id="BMCI01000008">
    <property type="protein sequence ID" value="GGC71168.1"/>
    <property type="molecule type" value="Genomic_DNA"/>
</dbReference>
<dbReference type="Proteomes" id="UP000646833">
    <property type="component" value="Unassembled WGS sequence"/>
</dbReference>
<comment type="caution">
    <text evidence="1">The sequence shown here is derived from an EMBL/GenBank/DDBJ whole genome shotgun (WGS) entry which is preliminary data.</text>
</comment>
<evidence type="ECO:0000313" key="1">
    <source>
        <dbReference type="EMBL" id="GGC71168.1"/>
    </source>
</evidence>
<reference evidence="1" key="2">
    <citation type="submission" date="2020-09" db="EMBL/GenBank/DDBJ databases">
        <authorList>
            <person name="Sun Q."/>
            <person name="Sedlacek I."/>
        </authorList>
    </citation>
    <scope>NUCLEOTIDE SEQUENCE</scope>
    <source>
        <strain evidence="1">CCM 7217</strain>
    </source>
</reference>
<proteinExistence type="predicted"/>
<name>A0A830DY67_9EURY</name>
<sequence>MWNFWIDLHRGFGVSRFEWLTGSEVAPGMGQAWATCLHTDWVTATPTLFVSLLEGTDGYRSSSGDVD</sequence>
<accession>A0A830DY67</accession>
<gene>
    <name evidence="1" type="ORF">GCM10007209_36370</name>
</gene>